<dbReference type="PANTHER" id="PTHR31014:SF0">
    <property type="entry name" value="MITOCHONDRIAL TRANSLATION SYSTEM COMPONENT PET127-RELATED"/>
    <property type="match status" value="1"/>
</dbReference>
<gene>
    <name evidence="9" type="ORF">PPNO1_LOCUS3509</name>
</gene>
<comment type="subcellular location">
    <subcellularLocation>
        <location evidence="1">Endoplasmic reticulum membrane</location>
        <topology evidence="1">Single-pass type II membrane protein</topology>
    </subcellularLocation>
</comment>
<evidence type="ECO:0000256" key="2">
    <source>
        <dbReference type="ARBA" id="ARBA00009289"/>
    </source>
</evidence>
<keyword evidence="4" id="KW-0256">Endoplasmic reticulum</keyword>
<name>A0A9P1M838_9PEZI</name>
<feature type="region of interest" description="Disordered" evidence="8">
    <location>
        <begin position="128"/>
        <end position="166"/>
    </location>
</feature>
<reference evidence="9" key="1">
    <citation type="submission" date="2022-11" db="EMBL/GenBank/DDBJ databases">
        <authorList>
            <person name="Scott C."/>
            <person name="Bruce N."/>
        </authorList>
    </citation>
    <scope>NUCLEOTIDE SEQUENCE</scope>
</reference>
<dbReference type="InterPro" id="IPR007653">
    <property type="entry name" value="SPC3"/>
</dbReference>
<keyword evidence="5" id="KW-0735">Signal-anchor</keyword>
<keyword evidence="6" id="KW-1133">Transmembrane helix</keyword>
<feature type="compositionally biased region" description="Low complexity" evidence="8">
    <location>
        <begin position="678"/>
        <end position="701"/>
    </location>
</feature>
<accession>A0A9P1M838</accession>
<dbReference type="GO" id="GO:0005787">
    <property type="term" value="C:signal peptidase complex"/>
    <property type="evidence" value="ECO:0007669"/>
    <property type="project" value="InterPro"/>
</dbReference>
<dbReference type="EMBL" id="CALLCH030000009">
    <property type="protein sequence ID" value="CAI4213765.1"/>
    <property type="molecule type" value="Genomic_DNA"/>
</dbReference>
<organism evidence="9 10">
    <name type="scientific">Parascedosporium putredinis</name>
    <dbReference type="NCBI Taxonomy" id="1442378"/>
    <lineage>
        <taxon>Eukaryota</taxon>
        <taxon>Fungi</taxon>
        <taxon>Dikarya</taxon>
        <taxon>Ascomycota</taxon>
        <taxon>Pezizomycotina</taxon>
        <taxon>Sordariomycetes</taxon>
        <taxon>Hypocreomycetidae</taxon>
        <taxon>Microascales</taxon>
        <taxon>Microascaceae</taxon>
        <taxon>Parascedosporium</taxon>
    </lineage>
</organism>
<feature type="compositionally biased region" description="Low complexity" evidence="8">
    <location>
        <begin position="792"/>
        <end position="823"/>
    </location>
</feature>
<evidence type="ECO:0000256" key="7">
    <source>
        <dbReference type="ARBA" id="ARBA00023136"/>
    </source>
</evidence>
<feature type="compositionally biased region" description="Acidic residues" evidence="8">
    <location>
        <begin position="720"/>
        <end position="735"/>
    </location>
</feature>
<dbReference type="AlphaFoldDB" id="A0A9P1M838"/>
<evidence type="ECO:0000256" key="5">
    <source>
        <dbReference type="ARBA" id="ARBA00022968"/>
    </source>
</evidence>
<keyword evidence="3" id="KW-0812">Transmembrane</keyword>
<keyword evidence="7" id="KW-0472">Membrane</keyword>
<evidence type="ECO:0000256" key="4">
    <source>
        <dbReference type="ARBA" id="ARBA00022824"/>
    </source>
</evidence>
<evidence type="ECO:0000313" key="9">
    <source>
        <dbReference type="EMBL" id="CAI4213765.1"/>
    </source>
</evidence>
<feature type="region of interest" description="Disordered" evidence="8">
    <location>
        <begin position="1107"/>
        <end position="1177"/>
    </location>
</feature>
<comment type="similarity">
    <text evidence="2">Belongs to the SPCS3 family.</text>
</comment>
<feature type="region of interest" description="Disordered" evidence="8">
    <location>
        <begin position="22"/>
        <end position="106"/>
    </location>
</feature>
<evidence type="ECO:0000256" key="8">
    <source>
        <dbReference type="SAM" id="MobiDB-lite"/>
    </source>
</evidence>
<evidence type="ECO:0000256" key="3">
    <source>
        <dbReference type="ARBA" id="ARBA00022692"/>
    </source>
</evidence>
<feature type="region of interest" description="Disordered" evidence="8">
    <location>
        <begin position="552"/>
        <end position="575"/>
    </location>
</feature>
<feature type="compositionally biased region" description="Basic and acidic residues" evidence="8">
    <location>
        <begin position="134"/>
        <end position="151"/>
    </location>
</feature>
<evidence type="ECO:0000256" key="1">
    <source>
        <dbReference type="ARBA" id="ARBA00004648"/>
    </source>
</evidence>
<dbReference type="Pfam" id="PF08634">
    <property type="entry name" value="Pet127"/>
    <property type="match status" value="1"/>
</dbReference>
<proteinExistence type="inferred from homology"/>
<dbReference type="GO" id="GO:0005740">
    <property type="term" value="C:mitochondrial envelope"/>
    <property type="evidence" value="ECO:0007669"/>
    <property type="project" value="TreeGrafter"/>
</dbReference>
<sequence>MLRLRSCVLAGGGRASLLRAATGVNSRWASSTPRRSAPEGSGEEKPGQAAKNKTRRGPAKGPQLGESPDATLGEAEEIGGEHRFASMGEEAEAEAEDLGGLGERESLEDAAGVVRSVLEGRDISVESLNGVKVPEPKPRRGGSQKEKETKVKKARSTKPKEDLEVHTVSAPSLKLQPIPQGPLKVPRLSYHLDRTLFKPGVYPLQDPRSRVYNFDPYLTTIMPIEEFDFTALKAFVSGSTSSMSTMLSHFHYLLSAWRPINPAHTSKGFVPESTNFTRLLRAPAATFLHWKNGIYAIDADKQFDTANILSMLGKSMEKLLTLPKEEYEMYSRAKSDQLTDEQKNAEEAFHYTTLGDFILRSQLDAHDPRLPNSGMFDIKTRAVLAIRMDAQDYQKGLGYEIRYKYGQFESFEREYFDMIRSAFLKYSLQVRMGRMDGIFVAFHNTQRIFGFQYIPLEEMDMALHGTQTVHLGDQEFRLSVHLLNELLNRATAKFPGKSLRIHVETRPTNPPLLYFFAKPVTDERIKVAQSMRRTVVDKFEKEMMGIVREEEEAADELMEEEEEEEGDDEHGPGAGVMGYSEARYSDGLSLAVWMEMNQKAEEAVKSDELGVGYVRRNIEEALEQSGLVEGKTPEEVRAYVDTLLETLTEDAVGEEAGLVEEHGEVDAYEELVIEDQEPASASPSSSSSSAAAARAAGSGTAEANVEGGEARDTALSSGGEGEEEGSIESTVDGDFESNSTLKDLILRLAEQVDDRPTLTPEEESMLEEQQPMPKPSKLQKFERVLSELLADSSESGATSTSSAEGSTGASTTIDDATTATSTAEGVGSDAASSSPSSPSSSTSSSSPSSSSSSTSSSTSSPGSTAESGEFEEFDVEDNDELLGMILTVRNKVDGQYVTRPTFESPAHRWSVEYSIQTMNAQRAQTLYRHVKERRRRVLSADTDRDRQWHVMYGRALPRLSRAGSRFRNRLDKETKGKPVHVVDSDEPLPWKTVFGAAGGMRRRRRSDALGDRQARQRLSNQRPRPLLLFQKEEYASIKFSLDADLSSLFTWNTKQLFVYVTAEWPDLSAGAGANATNSAVIWDSIITSPSSDHLANVGPATMKKLKKSAAGKSIDPSRGILKLRNQRPKYQITHPPERSPSSKTSSSASTTTSSPGSALSPGTRSASTASGKPSRAA</sequence>
<feature type="compositionally biased region" description="Low complexity" evidence="8">
    <location>
        <begin position="832"/>
        <end position="864"/>
    </location>
</feature>
<evidence type="ECO:0000256" key="6">
    <source>
        <dbReference type="ARBA" id="ARBA00022989"/>
    </source>
</evidence>
<dbReference type="GO" id="GO:0000964">
    <property type="term" value="P:mitochondrial RNA 5'-end processing"/>
    <property type="evidence" value="ECO:0007669"/>
    <property type="project" value="TreeGrafter"/>
</dbReference>
<feature type="compositionally biased region" description="Acidic residues" evidence="8">
    <location>
        <begin position="552"/>
        <end position="568"/>
    </location>
</feature>
<protein>
    <recommendedName>
        <fullName evidence="11">Pet127-domain-containing protein</fullName>
    </recommendedName>
</protein>
<feature type="compositionally biased region" description="Polar residues" evidence="8">
    <location>
        <begin position="24"/>
        <end position="34"/>
    </location>
</feature>
<evidence type="ECO:0008006" key="11">
    <source>
        <dbReference type="Google" id="ProtNLM"/>
    </source>
</evidence>
<dbReference type="InterPro" id="IPR013943">
    <property type="entry name" value="Pet127"/>
</dbReference>
<evidence type="ECO:0000313" key="10">
    <source>
        <dbReference type="Proteomes" id="UP000838763"/>
    </source>
</evidence>
<feature type="compositionally biased region" description="Low complexity" evidence="8">
    <location>
        <begin position="1139"/>
        <end position="1163"/>
    </location>
</feature>
<comment type="caution">
    <text evidence="9">The sequence shown here is derived from an EMBL/GenBank/DDBJ whole genome shotgun (WGS) entry which is preliminary data.</text>
</comment>
<dbReference type="GO" id="GO:0006465">
    <property type="term" value="P:signal peptide processing"/>
    <property type="evidence" value="ECO:0007669"/>
    <property type="project" value="InterPro"/>
</dbReference>
<dbReference type="OrthoDB" id="10249045at2759"/>
<dbReference type="Proteomes" id="UP000838763">
    <property type="component" value="Unassembled WGS sequence"/>
</dbReference>
<dbReference type="PANTHER" id="PTHR31014">
    <property type="entry name" value="MITOCHONDRIAL TRANSLATION SYSTEM COMPONENT PET127-RELATED"/>
    <property type="match status" value="1"/>
</dbReference>
<dbReference type="Pfam" id="PF04573">
    <property type="entry name" value="SPC22"/>
    <property type="match status" value="1"/>
</dbReference>
<feature type="region of interest" description="Disordered" evidence="8">
    <location>
        <begin position="676"/>
        <end position="872"/>
    </location>
</feature>
<keyword evidence="10" id="KW-1185">Reference proteome</keyword>